<feature type="domain" description="Thiamine pyrophosphate enzyme TPP-binding" evidence="1">
    <location>
        <begin position="1"/>
        <end position="80"/>
    </location>
</feature>
<dbReference type="Gene3D" id="3.40.50.970">
    <property type="match status" value="1"/>
</dbReference>
<dbReference type="AlphaFoldDB" id="A0A7Y0AAW3"/>
<dbReference type="EMBL" id="JABBGH010000001">
    <property type="protein sequence ID" value="NML63952.1"/>
    <property type="molecule type" value="Genomic_DNA"/>
</dbReference>
<evidence type="ECO:0000313" key="2">
    <source>
        <dbReference type="EMBL" id="NML63952.1"/>
    </source>
</evidence>
<dbReference type="InterPro" id="IPR011766">
    <property type="entry name" value="TPP_enzyme_TPP-bd"/>
</dbReference>
<dbReference type="GO" id="GO:0003824">
    <property type="term" value="F:catalytic activity"/>
    <property type="evidence" value="ECO:0007669"/>
    <property type="project" value="InterPro"/>
</dbReference>
<dbReference type="GO" id="GO:0030976">
    <property type="term" value="F:thiamine pyrophosphate binding"/>
    <property type="evidence" value="ECO:0007669"/>
    <property type="project" value="InterPro"/>
</dbReference>
<protein>
    <recommendedName>
        <fullName evidence="1">Thiamine pyrophosphate enzyme TPP-binding domain-containing protein</fullName>
    </recommendedName>
</protein>
<reference evidence="2 3" key="1">
    <citation type="submission" date="2020-04" db="EMBL/GenBank/DDBJ databases">
        <title>Hymenobacter polaris sp. nov., isolated from Arctic soil.</title>
        <authorList>
            <person name="Dahal R.H."/>
        </authorList>
    </citation>
    <scope>NUCLEOTIDE SEQUENCE [LARGE SCALE GENOMIC DNA]</scope>
    <source>
        <strain evidence="2 3">RP-2-7</strain>
    </source>
</reference>
<accession>A0A7Y0AAW3</accession>
<evidence type="ECO:0000259" key="1">
    <source>
        <dbReference type="Pfam" id="PF02775"/>
    </source>
</evidence>
<proteinExistence type="predicted"/>
<dbReference type="PANTHER" id="PTHR42981">
    <property type="entry name" value="PYRUVATE DEHYDROGENASE [UBIQUINONE]"/>
    <property type="match status" value="1"/>
</dbReference>
<organism evidence="2 3">
    <name type="scientific">Hymenobacter polaris</name>
    <dbReference type="NCBI Taxonomy" id="2682546"/>
    <lineage>
        <taxon>Bacteria</taxon>
        <taxon>Pseudomonadati</taxon>
        <taxon>Bacteroidota</taxon>
        <taxon>Cytophagia</taxon>
        <taxon>Cytophagales</taxon>
        <taxon>Hymenobacteraceae</taxon>
        <taxon>Hymenobacter</taxon>
    </lineage>
</organism>
<dbReference type="SUPFAM" id="SSF52518">
    <property type="entry name" value="Thiamin diphosphate-binding fold (THDP-binding)"/>
    <property type="match status" value="1"/>
</dbReference>
<dbReference type="Proteomes" id="UP000559626">
    <property type="component" value="Unassembled WGS sequence"/>
</dbReference>
<dbReference type="Pfam" id="PF02775">
    <property type="entry name" value="TPP_enzyme_C"/>
    <property type="match status" value="1"/>
</dbReference>
<comment type="caution">
    <text evidence="2">The sequence shown here is derived from an EMBL/GenBank/DDBJ whole genome shotgun (WGS) entry which is preliminary data.</text>
</comment>
<dbReference type="InterPro" id="IPR029061">
    <property type="entry name" value="THDP-binding"/>
</dbReference>
<gene>
    <name evidence="2" type="ORF">HHL22_01925</name>
</gene>
<sequence length="100" mass="10776">MLLSELLTLRQTQAPVKVIVLNDRSYRHEAQPAAGSELSAPDFARLAEATGLKGLRVRDPAQLAAVLREALAHHGPVVIDAVVRHEKLLPLAADEAWGQG</sequence>
<evidence type="ECO:0000313" key="3">
    <source>
        <dbReference type="Proteomes" id="UP000559626"/>
    </source>
</evidence>
<dbReference type="GO" id="GO:0044281">
    <property type="term" value="P:small molecule metabolic process"/>
    <property type="evidence" value="ECO:0007669"/>
    <property type="project" value="UniProtKB-ARBA"/>
</dbReference>
<keyword evidence="3" id="KW-1185">Reference proteome</keyword>
<dbReference type="InterPro" id="IPR047211">
    <property type="entry name" value="POXB-like"/>
</dbReference>
<dbReference type="PANTHER" id="PTHR42981:SF2">
    <property type="entry name" value="PYRUVATE DEHYDROGENASE [UBIQUINONE]"/>
    <property type="match status" value="1"/>
</dbReference>
<name>A0A7Y0AAW3_9BACT</name>